<dbReference type="InterPro" id="IPR036388">
    <property type="entry name" value="WH-like_DNA-bd_sf"/>
</dbReference>
<dbReference type="InterPro" id="IPR015797">
    <property type="entry name" value="NUDIX_hydrolase-like_dom_sf"/>
</dbReference>
<dbReference type="InterPro" id="IPR000086">
    <property type="entry name" value="NUDIX_hydrolase_dom"/>
</dbReference>
<accession>A0A5B8XNM2</accession>
<dbReference type="SUPFAM" id="SSF56281">
    <property type="entry name" value="Metallo-hydrolase/oxidoreductase"/>
    <property type="match status" value="1"/>
</dbReference>
<proteinExistence type="predicted"/>
<sequence length="440" mass="49017">MLQTSIIALSRGSLVFMARRRPEMTFLGGHWGFVGGRVADDDHSHSDPFLACALRETFEETGVVADAEALRLIGDWRNPDWAPFRYHSRFYELQLGAEAEPEINHEFDDSCWIRPADALTMWARGEWLLSDPIRAVLEHLDGAENAWPQFSAGTHFSDNQIFPGVWLLSVRSKTIPAGMHTPGLEHEPMALGLRTNTIVLEGDSLFVIDPGSDSPDDHQRLNAFIRSTGKAVEAVILTHHHPDHVQGLEALRQEFPAEVWAHTHTLDELGLQGRALENLEFTVGGNRWAIHPTPGHAQGHLILHSPTLNTIICGDMMASVGTILISPQDGNMADYLQSLESMKGLSPKTIIPSHGWPFPDAQARIQHYIDHRLRREQKIVNAMNSTPQSLDELLAVAYADTPRSVWPLARLSLEAHLDFLVEKRVAKVENGFFVLALADA</sequence>
<dbReference type="Pfam" id="PF00753">
    <property type="entry name" value="Lactamase_B"/>
    <property type="match status" value="1"/>
</dbReference>
<dbReference type="OrthoDB" id="9784009at2"/>
<dbReference type="InterPro" id="IPR041516">
    <property type="entry name" value="LACTB2_WH"/>
</dbReference>
<dbReference type="Proteomes" id="UP000321595">
    <property type="component" value="Chromosome"/>
</dbReference>
<organism evidence="2 3">
    <name type="scientific">Microvenator marinus</name>
    <dbReference type="NCBI Taxonomy" id="2600177"/>
    <lineage>
        <taxon>Bacteria</taxon>
        <taxon>Deltaproteobacteria</taxon>
        <taxon>Bradymonadales</taxon>
        <taxon>Microvenatoraceae</taxon>
        <taxon>Microvenator</taxon>
    </lineage>
</organism>
<dbReference type="InterPro" id="IPR001279">
    <property type="entry name" value="Metallo-B-lactamas"/>
</dbReference>
<dbReference type="Pfam" id="PF17778">
    <property type="entry name" value="WHD_BLACT"/>
    <property type="match status" value="1"/>
</dbReference>
<evidence type="ECO:0000259" key="1">
    <source>
        <dbReference type="PROSITE" id="PS51462"/>
    </source>
</evidence>
<dbReference type="InterPro" id="IPR036866">
    <property type="entry name" value="RibonucZ/Hydroxyglut_hydro"/>
</dbReference>
<evidence type="ECO:0000313" key="3">
    <source>
        <dbReference type="Proteomes" id="UP000321595"/>
    </source>
</evidence>
<dbReference type="RefSeq" id="WP_146959157.1">
    <property type="nucleotide sequence ID" value="NZ_CP042467.1"/>
</dbReference>
<dbReference type="Pfam" id="PF00293">
    <property type="entry name" value="NUDIX"/>
    <property type="match status" value="1"/>
</dbReference>
<evidence type="ECO:0000313" key="2">
    <source>
        <dbReference type="EMBL" id="QED27472.1"/>
    </source>
</evidence>
<dbReference type="PROSITE" id="PS51462">
    <property type="entry name" value="NUDIX"/>
    <property type="match status" value="1"/>
</dbReference>
<dbReference type="Gene3D" id="1.10.10.10">
    <property type="entry name" value="Winged helix-like DNA-binding domain superfamily/Winged helix DNA-binding domain"/>
    <property type="match status" value="1"/>
</dbReference>
<protein>
    <submittedName>
        <fullName evidence="2">MBL fold metallo-hydrolase</fullName>
    </submittedName>
</protein>
<dbReference type="SMART" id="SM00849">
    <property type="entry name" value="Lactamase_B"/>
    <property type="match status" value="1"/>
</dbReference>
<dbReference type="PANTHER" id="PTHR23131">
    <property type="entry name" value="ENDORIBONUCLEASE LACTB2"/>
    <property type="match status" value="1"/>
</dbReference>
<keyword evidence="3" id="KW-1185">Reference proteome</keyword>
<feature type="domain" description="Nudix hydrolase" evidence="1">
    <location>
        <begin position="1"/>
        <end position="135"/>
    </location>
</feature>
<dbReference type="EMBL" id="CP042467">
    <property type="protein sequence ID" value="QED27472.1"/>
    <property type="molecule type" value="Genomic_DNA"/>
</dbReference>
<gene>
    <name evidence="2" type="ORF">FRD01_09510</name>
</gene>
<dbReference type="PANTHER" id="PTHR23131:SF0">
    <property type="entry name" value="ENDORIBONUCLEASE LACTB2"/>
    <property type="match status" value="1"/>
</dbReference>
<name>A0A5B8XNM2_9DELT</name>
<dbReference type="KEGG" id="bbae:FRD01_09510"/>
<dbReference type="InterPro" id="IPR050662">
    <property type="entry name" value="Sec-metab_biosynth-thioest"/>
</dbReference>
<dbReference type="AlphaFoldDB" id="A0A5B8XNM2"/>
<dbReference type="GO" id="GO:0016787">
    <property type="term" value="F:hydrolase activity"/>
    <property type="evidence" value="ECO:0007669"/>
    <property type="project" value="UniProtKB-KW"/>
</dbReference>
<dbReference type="Gene3D" id="3.90.79.10">
    <property type="entry name" value="Nucleoside Triphosphate Pyrophosphohydrolase"/>
    <property type="match status" value="2"/>
</dbReference>
<reference evidence="2 3" key="1">
    <citation type="submission" date="2019-08" db="EMBL/GenBank/DDBJ databases">
        <authorList>
            <person name="Liang Q."/>
        </authorList>
    </citation>
    <scope>NUCLEOTIDE SEQUENCE [LARGE SCALE GENOMIC DNA]</scope>
    <source>
        <strain evidence="2 3">V1718</strain>
    </source>
</reference>
<dbReference type="SUPFAM" id="SSF55811">
    <property type="entry name" value="Nudix"/>
    <property type="match status" value="1"/>
</dbReference>
<keyword evidence="2" id="KW-0378">Hydrolase</keyword>
<dbReference type="Gene3D" id="3.60.15.10">
    <property type="entry name" value="Ribonuclease Z/Hydroxyacylglutathione hydrolase-like"/>
    <property type="match status" value="1"/>
</dbReference>